<name>A0A151N5Y4_ALLMI</name>
<gene>
    <name evidence="1" type="ORF">Y1Q_0007124</name>
</gene>
<sequence length="66" mass="7387">MGKDLYAIARLFRLILHSGGTHWDFTGTVVYRIHYGEPPSSKALRLSLTLKFFYWTPSGASVSGPD</sequence>
<dbReference type="EMBL" id="AKHW03004004">
    <property type="protein sequence ID" value="KYO32117.1"/>
    <property type="molecule type" value="Genomic_DNA"/>
</dbReference>
<organism evidence="1 2">
    <name type="scientific">Alligator mississippiensis</name>
    <name type="common">American alligator</name>
    <dbReference type="NCBI Taxonomy" id="8496"/>
    <lineage>
        <taxon>Eukaryota</taxon>
        <taxon>Metazoa</taxon>
        <taxon>Chordata</taxon>
        <taxon>Craniata</taxon>
        <taxon>Vertebrata</taxon>
        <taxon>Euteleostomi</taxon>
        <taxon>Archelosauria</taxon>
        <taxon>Archosauria</taxon>
        <taxon>Crocodylia</taxon>
        <taxon>Alligatoridae</taxon>
        <taxon>Alligatorinae</taxon>
        <taxon>Alligator</taxon>
    </lineage>
</organism>
<accession>A0A151N5Y4</accession>
<evidence type="ECO:0000313" key="1">
    <source>
        <dbReference type="EMBL" id="KYO32117.1"/>
    </source>
</evidence>
<comment type="caution">
    <text evidence="1">The sequence shown here is derived from an EMBL/GenBank/DDBJ whole genome shotgun (WGS) entry which is preliminary data.</text>
</comment>
<reference evidence="1 2" key="1">
    <citation type="journal article" date="2012" name="Genome Biol.">
        <title>Sequencing three crocodilian genomes to illuminate the evolution of archosaurs and amniotes.</title>
        <authorList>
            <person name="St John J.A."/>
            <person name="Braun E.L."/>
            <person name="Isberg S.R."/>
            <person name="Miles L.G."/>
            <person name="Chong A.Y."/>
            <person name="Gongora J."/>
            <person name="Dalzell P."/>
            <person name="Moran C."/>
            <person name="Bed'hom B."/>
            <person name="Abzhanov A."/>
            <person name="Burgess S.C."/>
            <person name="Cooksey A.M."/>
            <person name="Castoe T.A."/>
            <person name="Crawford N.G."/>
            <person name="Densmore L.D."/>
            <person name="Drew J.C."/>
            <person name="Edwards S.V."/>
            <person name="Faircloth B.C."/>
            <person name="Fujita M.K."/>
            <person name="Greenwold M.J."/>
            <person name="Hoffmann F.G."/>
            <person name="Howard J.M."/>
            <person name="Iguchi T."/>
            <person name="Janes D.E."/>
            <person name="Khan S.Y."/>
            <person name="Kohno S."/>
            <person name="de Koning A.J."/>
            <person name="Lance S.L."/>
            <person name="McCarthy F.M."/>
            <person name="McCormack J.E."/>
            <person name="Merchant M.E."/>
            <person name="Peterson D.G."/>
            <person name="Pollock D.D."/>
            <person name="Pourmand N."/>
            <person name="Raney B.J."/>
            <person name="Roessler K.A."/>
            <person name="Sanford J.R."/>
            <person name="Sawyer R.H."/>
            <person name="Schmidt C.J."/>
            <person name="Triplett E.W."/>
            <person name="Tuberville T.D."/>
            <person name="Venegas-Anaya M."/>
            <person name="Howard J.T."/>
            <person name="Jarvis E.D."/>
            <person name="Guillette L.J.Jr."/>
            <person name="Glenn T.C."/>
            <person name="Green R.E."/>
            <person name="Ray D.A."/>
        </authorList>
    </citation>
    <scope>NUCLEOTIDE SEQUENCE [LARGE SCALE GENOMIC DNA]</scope>
    <source>
        <strain evidence="1">KSC_2009_1</strain>
    </source>
</reference>
<protein>
    <submittedName>
        <fullName evidence="1">Uncharacterized protein</fullName>
    </submittedName>
</protein>
<dbReference type="AlphaFoldDB" id="A0A151N5Y4"/>
<dbReference type="Proteomes" id="UP000050525">
    <property type="component" value="Unassembled WGS sequence"/>
</dbReference>
<keyword evidence="2" id="KW-1185">Reference proteome</keyword>
<proteinExistence type="predicted"/>
<evidence type="ECO:0000313" key="2">
    <source>
        <dbReference type="Proteomes" id="UP000050525"/>
    </source>
</evidence>